<evidence type="ECO:0000313" key="3">
    <source>
        <dbReference type="Proteomes" id="UP001501237"/>
    </source>
</evidence>
<accession>A0ABP6PWU0</accession>
<dbReference type="RefSeq" id="WP_344821232.1">
    <property type="nucleotide sequence ID" value="NZ_BAAAUV010000001.1"/>
</dbReference>
<dbReference type="Pfam" id="PF19054">
    <property type="entry name" value="DUF5753"/>
    <property type="match status" value="1"/>
</dbReference>
<comment type="caution">
    <text evidence="2">The sequence shown here is derived from an EMBL/GenBank/DDBJ whole genome shotgun (WGS) entry which is preliminary data.</text>
</comment>
<sequence length="179" mass="20269">MSLEETATRIRAFEVQFVPSLLQTADYARAHVRLGDPDISDADLDRKVHERMLRQQRLHSGDLKVWAVVDENALRRPIGGRSVMRAQVEHLLLLTERSNLTLQIIPFNAGGHGGISGAFSILRFPEATLPDIVYLEQLTSALYLHEVRELDRYTQLMDRLCLEAAQPKESVKMLAGILR</sequence>
<feature type="domain" description="DUF5753" evidence="1">
    <location>
        <begin position="2"/>
        <end position="175"/>
    </location>
</feature>
<proteinExistence type="predicted"/>
<protein>
    <recommendedName>
        <fullName evidence="1">DUF5753 domain-containing protein</fullName>
    </recommendedName>
</protein>
<evidence type="ECO:0000313" key="2">
    <source>
        <dbReference type="EMBL" id="GAA3193196.1"/>
    </source>
</evidence>
<reference evidence="3" key="1">
    <citation type="journal article" date="2019" name="Int. J. Syst. Evol. Microbiol.">
        <title>The Global Catalogue of Microorganisms (GCM) 10K type strain sequencing project: providing services to taxonomists for standard genome sequencing and annotation.</title>
        <authorList>
            <consortium name="The Broad Institute Genomics Platform"/>
            <consortium name="The Broad Institute Genome Sequencing Center for Infectious Disease"/>
            <person name="Wu L."/>
            <person name="Ma J."/>
        </authorList>
    </citation>
    <scope>NUCLEOTIDE SEQUENCE [LARGE SCALE GENOMIC DNA]</scope>
    <source>
        <strain evidence="3">JCM 9377</strain>
    </source>
</reference>
<evidence type="ECO:0000259" key="1">
    <source>
        <dbReference type="Pfam" id="PF19054"/>
    </source>
</evidence>
<organism evidence="2 3">
    <name type="scientific">Actinocorallia longicatena</name>
    <dbReference type="NCBI Taxonomy" id="111803"/>
    <lineage>
        <taxon>Bacteria</taxon>
        <taxon>Bacillati</taxon>
        <taxon>Actinomycetota</taxon>
        <taxon>Actinomycetes</taxon>
        <taxon>Streptosporangiales</taxon>
        <taxon>Thermomonosporaceae</taxon>
        <taxon>Actinocorallia</taxon>
    </lineage>
</organism>
<dbReference type="Proteomes" id="UP001501237">
    <property type="component" value="Unassembled WGS sequence"/>
</dbReference>
<keyword evidence="3" id="KW-1185">Reference proteome</keyword>
<dbReference type="InterPro" id="IPR043917">
    <property type="entry name" value="DUF5753"/>
</dbReference>
<gene>
    <name evidence="2" type="ORF">GCM10010468_02370</name>
</gene>
<name>A0ABP6PWU0_9ACTN</name>
<dbReference type="EMBL" id="BAAAUV010000001">
    <property type="protein sequence ID" value="GAA3193196.1"/>
    <property type="molecule type" value="Genomic_DNA"/>
</dbReference>